<feature type="compositionally biased region" description="Basic and acidic residues" evidence="1">
    <location>
        <begin position="1"/>
        <end position="13"/>
    </location>
</feature>
<evidence type="ECO:0000313" key="3">
    <source>
        <dbReference type="EMBL" id="UQW80965.1"/>
    </source>
</evidence>
<name>A0A2C6VGA4_9STAP</name>
<evidence type="ECO:0000313" key="5">
    <source>
        <dbReference type="Proteomes" id="UP001056588"/>
    </source>
</evidence>
<evidence type="ECO:0000313" key="2">
    <source>
        <dbReference type="EMBL" id="PHK49331.1"/>
    </source>
</evidence>
<proteinExistence type="predicted"/>
<gene>
    <name evidence="2" type="ORF">BTJ66_09190</name>
    <name evidence="3" type="ORF">MNY58_10285</name>
</gene>
<reference evidence="2" key="3">
    <citation type="submission" date="2017-10" db="EMBL/GenBank/DDBJ databases">
        <authorList>
            <person name="Vrbovska V."/>
            <person name="Kovarovic V."/>
            <person name="Indrakova A."/>
        </authorList>
    </citation>
    <scope>NUCLEOTIDE SEQUENCE</scope>
    <source>
        <strain evidence="2">CCM 8730</strain>
    </source>
</reference>
<feature type="region of interest" description="Disordered" evidence="1">
    <location>
        <begin position="1"/>
        <end position="24"/>
    </location>
</feature>
<dbReference type="Proteomes" id="UP000223828">
    <property type="component" value="Unassembled WGS sequence"/>
</dbReference>
<dbReference type="OrthoDB" id="7226437at2"/>
<feature type="compositionally biased region" description="Polar residues" evidence="1">
    <location>
        <begin position="14"/>
        <end position="24"/>
    </location>
</feature>
<accession>A0A2C6VGA4</accession>
<keyword evidence="5" id="KW-1185">Reference proteome</keyword>
<evidence type="ECO:0000256" key="1">
    <source>
        <dbReference type="SAM" id="MobiDB-lite"/>
    </source>
</evidence>
<reference evidence="2" key="1">
    <citation type="journal article" date="2017" name="Appl. Environ. Microbiol.">
        <title>Staphylococcus edaphicus sp. nov., isolated in Antarctica, harbours mecC gene and genomic islands with suspected role in adaptation to extreme environment.</title>
        <authorList>
            <person name="Pantucek R."/>
            <person name="Sedlacek I."/>
            <person name="Indrakova A."/>
            <person name="Vrbovska V."/>
            <person name="Maslanova I."/>
            <person name="Kovarovic V."/>
            <person name="Svec P."/>
            <person name="Kralova S."/>
            <person name="Kristofova L."/>
            <person name="Keklakova J."/>
            <person name="Petras P."/>
            <person name="Doskar J."/>
        </authorList>
    </citation>
    <scope>NUCLEOTIDE SEQUENCE</scope>
    <source>
        <strain evidence="2">CCM 8730</strain>
    </source>
</reference>
<dbReference type="EMBL" id="MRZN01000014">
    <property type="protein sequence ID" value="PHK49331.1"/>
    <property type="molecule type" value="Genomic_DNA"/>
</dbReference>
<reference evidence="3" key="4">
    <citation type="submission" date="2022-03" db="EMBL/GenBank/DDBJ databases">
        <title>Complete Genome Sequence of Staphylococcus edaphicus strain CCM 8731.</title>
        <authorList>
            <person name="Rimmer C.O."/>
            <person name="Thomas J.C."/>
        </authorList>
    </citation>
    <scope>NUCLEOTIDE SEQUENCE</scope>
    <source>
        <strain evidence="3">CCM 8731</strain>
    </source>
</reference>
<dbReference type="AlphaFoldDB" id="A0A2C6VGA4"/>
<reference evidence="4" key="2">
    <citation type="submission" date="2017-10" db="EMBL/GenBank/DDBJ databases">
        <title>Staphylococcus edaphicus sp. nov., isolated in Antarctica, harbouring mecC gene and genomic islands essential in adaptation to extreme environment.</title>
        <authorList>
            <person name="Pantucek R."/>
            <person name="Sedlacek I."/>
            <person name="Indrakova A."/>
            <person name="Vrbovska V."/>
            <person name="Maslanova I."/>
            <person name="Kovarovic V."/>
            <person name="Svec P."/>
            <person name="Kralova S."/>
            <person name="Kristofova L."/>
            <person name="Keklakova J."/>
            <person name="Petras P."/>
            <person name="Doskar J."/>
        </authorList>
    </citation>
    <scope>NUCLEOTIDE SEQUENCE [LARGE SCALE GENOMIC DNA]</scope>
    <source>
        <strain evidence="4">CCM 5085</strain>
    </source>
</reference>
<sequence length="92" mass="10383">MNVTDEINRKLSEESYNNHAINDTIQTPSGNFKVLEKRDDTKNGLRSYAFAPVVNGKPDTNNIVMGYAGTEFTSMKDWKSNVNLPFIITQLI</sequence>
<organism evidence="2 4">
    <name type="scientific">Staphylococcus edaphicus</name>
    <dbReference type="NCBI Taxonomy" id="1955013"/>
    <lineage>
        <taxon>Bacteria</taxon>
        <taxon>Bacillati</taxon>
        <taxon>Bacillota</taxon>
        <taxon>Bacilli</taxon>
        <taxon>Bacillales</taxon>
        <taxon>Staphylococcaceae</taxon>
        <taxon>Staphylococcus</taxon>
    </lineage>
</organism>
<protein>
    <submittedName>
        <fullName evidence="2">Uncharacterized protein</fullName>
    </submittedName>
</protein>
<dbReference type="Proteomes" id="UP001056588">
    <property type="component" value="Chromosome"/>
</dbReference>
<evidence type="ECO:0000313" key="4">
    <source>
        <dbReference type="Proteomes" id="UP000223828"/>
    </source>
</evidence>
<dbReference type="EMBL" id="CP093217">
    <property type="protein sequence ID" value="UQW80965.1"/>
    <property type="molecule type" value="Genomic_DNA"/>
</dbReference>